<evidence type="ECO:0000256" key="1">
    <source>
        <dbReference type="ARBA" id="ARBA00008791"/>
    </source>
</evidence>
<gene>
    <name evidence="3" type="ordered locus">Nham_1948</name>
</gene>
<reference evidence="3 4" key="1">
    <citation type="submission" date="2006-03" db="EMBL/GenBank/DDBJ databases">
        <title>Complete sequence of chromosome of Nitrobacter hamburgensis X14.</title>
        <authorList>
            <consortium name="US DOE Joint Genome Institute"/>
            <person name="Copeland A."/>
            <person name="Lucas S."/>
            <person name="Lapidus A."/>
            <person name="Barry K."/>
            <person name="Detter J.C."/>
            <person name="Glavina del Rio T."/>
            <person name="Hammon N."/>
            <person name="Israni S."/>
            <person name="Dalin E."/>
            <person name="Tice H."/>
            <person name="Pitluck S."/>
            <person name="Chain P."/>
            <person name="Malfatti S."/>
            <person name="Shin M."/>
            <person name="Vergez L."/>
            <person name="Schmutz J."/>
            <person name="Larimer F."/>
            <person name="Land M."/>
            <person name="Hauser L."/>
            <person name="Kyrpides N."/>
            <person name="Ivanova N."/>
            <person name="Ward B."/>
            <person name="Arp D."/>
            <person name="Klotz M."/>
            <person name="Stein L."/>
            <person name="O'Mullan G."/>
            <person name="Starkenburg S."/>
            <person name="Sayavedra L."/>
            <person name="Poret-Peterson A.T."/>
            <person name="Gentry M.E."/>
            <person name="Bruce D."/>
            <person name="Richardson P."/>
        </authorList>
    </citation>
    <scope>NUCLEOTIDE SEQUENCE [LARGE SCALE GENOMIC DNA]</scope>
    <source>
        <strain evidence="4">DSM 10229 / NCIMB 13809 / X14</strain>
    </source>
</reference>
<dbReference type="PANTHER" id="PTHR46268:SF15">
    <property type="entry name" value="UNIVERSAL STRESS PROTEIN HP_0031"/>
    <property type="match status" value="1"/>
</dbReference>
<keyword evidence="4" id="KW-1185">Reference proteome</keyword>
<dbReference type="InterPro" id="IPR006016">
    <property type="entry name" value="UspA"/>
</dbReference>
<dbReference type="RefSeq" id="WP_011510432.1">
    <property type="nucleotide sequence ID" value="NC_007964.1"/>
</dbReference>
<sequence length="279" mass="30113">MAIKDVLLTLTSYPEPTPVSVIEDAVSFASSLGAHIAAIACEARVEIPGTFLSSSLVDVAGIVASEARKSLKNAQDLLTSFESAAERAGLLHEKILERCVTYKVSDTFVEYSRLRDLTIISVPDSYNQWYAEAVIFGSGKPTLVLPERHRTNWFELKTVVVAWDFSRTAARAIADAMPVLEKAQQVRVVTVFNEKALGARNSAEEVAKNISRHGVYVTLDEVGAAARTIGEVLESHAASCGADALVMGAYGHSRLREFILGGATRSLLASPPLPILFSH</sequence>
<dbReference type="EMBL" id="CP000319">
    <property type="protein sequence ID" value="ABE62752.1"/>
    <property type="molecule type" value="Genomic_DNA"/>
</dbReference>
<dbReference type="eggNOG" id="COG0589">
    <property type="taxonomic scope" value="Bacteria"/>
</dbReference>
<dbReference type="Gene3D" id="3.40.50.12370">
    <property type="match status" value="1"/>
</dbReference>
<dbReference type="STRING" id="323097.Nham_1948"/>
<comment type="similarity">
    <text evidence="1">Belongs to the universal stress protein A family.</text>
</comment>
<evidence type="ECO:0000313" key="4">
    <source>
        <dbReference type="Proteomes" id="UP000001953"/>
    </source>
</evidence>
<dbReference type="InterPro" id="IPR006015">
    <property type="entry name" value="Universal_stress_UspA"/>
</dbReference>
<dbReference type="OrthoDB" id="9804721at2"/>
<dbReference type="PANTHER" id="PTHR46268">
    <property type="entry name" value="STRESS RESPONSE PROTEIN NHAX"/>
    <property type="match status" value="1"/>
</dbReference>
<name>Q1QLZ5_NITHX</name>
<dbReference type="KEGG" id="nha:Nham_1948"/>
<protein>
    <submittedName>
        <fullName evidence="3">UspA</fullName>
    </submittedName>
</protein>
<dbReference type="Pfam" id="PF00582">
    <property type="entry name" value="Usp"/>
    <property type="match status" value="1"/>
</dbReference>
<dbReference type="HOGENOM" id="CLU_049301_5_2_5"/>
<dbReference type="Proteomes" id="UP000001953">
    <property type="component" value="Chromosome"/>
</dbReference>
<accession>Q1QLZ5</accession>
<evidence type="ECO:0000313" key="3">
    <source>
        <dbReference type="EMBL" id="ABE62752.1"/>
    </source>
</evidence>
<dbReference type="CDD" id="cd00293">
    <property type="entry name" value="USP-like"/>
    <property type="match status" value="1"/>
</dbReference>
<organism evidence="3 4">
    <name type="scientific">Nitrobacter hamburgensis (strain DSM 10229 / NCIMB 13809 / X14)</name>
    <dbReference type="NCBI Taxonomy" id="323097"/>
    <lineage>
        <taxon>Bacteria</taxon>
        <taxon>Pseudomonadati</taxon>
        <taxon>Pseudomonadota</taxon>
        <taxon>Alphaproteobacteria</taxon>
        <taxon>Hyphomicrobiales</taxon>
        <taxon>Nitrobacteraceae</taxon>
        <taxon>Nitrobacter</taxon>
    </lineage>
</organism>
<feature type="domain" description="UspA" evidence="2">
    <location>
        <begin position="157"/>
        <end position="276"/>
    </location>
</feature>
<proteinExistence type="inferred from homology"/>
<evidence type="ECO:0000259" key="2">
    <source>
        <dbReference type="Pfam" id="PF00582"/>
    </source>
</evidence>
<dbReference type="AlphaFoldDB" id="Q1QLZ5"/>
<dbReference type="PRINTS" id="PR01438">
    <property type="entry name" value="UNVRSLSTRESS"/>
</dbReference>
<dbReference type="SUPFAM" id="SSF52402">
    <property type="entry name" value="Adenine nucleotide alpha hydrolases-like"/>
    <property type="match status" value="1"/>
</dbReference>